<evidence type="ECO:0000256" key="1">
    <source>
        <dbReference type="ARBA" id="ARBA00012513"/>
    </source>
</evidence>
<evidence type="ECO:0000256" key="3">
    <source>
        <dbReference type="ARBA" id="ARBA00022840"/>
    </source>
</evidence>
<dbReference type="PANTHER" id="PTHR11909">
    <property type="entry name" value="CASEIN KINASE-RELATED"/>
    <property type="match status" value="1"/>
</dbReference>
<gene>
    <name evidence="7" type="ORF">BOKJ2_LOCUS250</name>
</gene>
<evidence type="ECO:0000256" key="4">
    <source>
        <dbReference type="PROSITE-ProRule" id="PRU10141"/>
    </source>
</evidence>
<keyword evidence="5" id="KW-0808">Transferase</keyword>
<dbReference type="InterPro" id="IPR050235">
    <property type="entry name" value="CK1_Ser-Thr_kinase"/>
</dbReference>
<dbReference type="InterPro" id="IPR008271">
    <property type="entry name" value="Ser/Thr_kinase_AS"/>
</dbReference>
<keyword evidence="8" id="KW-1185">Reference proteome</keyword>
<organism evidence="7 8">
    <name type="scientific">Bursaphelenchus okinawaensis</name>
    <dbReference type="NCBI Taxonomy" id="465554"/>
    <lineage>
        <taxon>Eukaryota</taxon>
        <taxon>Metazoa</taxon>
        <taxon>Ecdysozoa</taxon>
        <taxon>Nematoda</taxon>
        <taxon>Chromadorea</taxon>
        <taxon>Rhabditida</taxon>
        <taxon>Tylenchina</taxon>
        <taxon>Tylenchomorpha</taxon>
        <taxon>Aphelenchoidea</taxon>
        <taxon>Aphelenchoididae</taxon>
        <taxon>Bursaphelenchus</taxon>
    </lineage>
</organism>
<dbReference type="SUPFAM" id="SSF56112">
    <property type="entry name" value="Protein kinase-like (PK-like)"/>
    <property type="match status" value="1"/>
</dbReference>
<keyword evidence="3 4" id="KW-0067">ATP-binding</keyword>
<sequence length="399" mass="46549">MNKIIHRVNTVKRERGTEDFVKLNHVFANRYYIEKELGKGGFGQVYQAKDLRTSNIIALKVEPDDRHNRMIMEVKVLAQVIGCKHFNIMYDHGLKNAALTYISMPVLGENLFELRRLEQGRKFKPEAMLEFFSQLVDALETLHKKGFLHRDLKPSNFVMGKRPGDRDTVYLIDFGMAREYLHPNGQRRAVRYPCQFRGTTRYSTARAHKGLEQGPGDDMYSLLYGMVELCEGDLPWRGDEPEKGLINIKGMPRSGLTRFIKHTPKELLIIAQYLDGLVYEDDVDYNYIRQEIHEAFDSLHPPVFDFFGRSDNFINEYNTNRSPVTESTTKSSAFYDPYEVKQMTKTSQIIQMRTKFDELCFNEKRPPNRFINGNVYHPSGQKGAIWQAPFEFEPQQERY</sequence>
<dbReference type="OrthoDB" id="2687620at2759"/>
<reference evidence="7" key="1">
    <citation type="submission" date="2020-09" db="EMBL/GenBank/DDBJ databases">
        <authorList>
            <person name="Kikuchi T."/>
        </authorList>
    </citation>
    <scope>NUCLEOTIDE SEQUENCE</scope>
    <source>
        <strain evidence="7">SH1</strain>
    </source>
</reference>
<name>A0A811JQP0_9BILA</name>
<dbReference type="InterPro" id="IPR011009">
    <property type="entry name" value="Kinase-like_dom_sf"/>
</dbReference>
<feature type="binding site" evidence="4">
    <location>
        <position position="60"/>
    </location>
    <ligand>
        <name>ATP</name>
        <dbReference type="ChEBI" id="CHEBI:30616"/>
    </ligand>
</feature>
<dbReference type="EMBL" id="CAJFDH010000001">
    <property type="protein sequence ID" value="CAD5205566.1"/>
    <property type="molecule type" value="Genomic_DNA"/>
</dbReference>
<protein>
    <recommendedName>
        <fullName evidence="1">non-specific serine/threonine protein kinase</fullName>
        <ecNumber evidence="1">2.7.11.1</ecNumber>
    </recommendedName>
</protein>
<dbReference type="SMART" id="SM00220">
    <property type="entry name" value="S_TKc"/>
    <property type="match status" value="1"/>
</dbReference>
<evidence type="ECO:0000259" key="6">
    <source>
        <dbReference type="PROSITE" id="PS50011"/>
    </source>
</evidence>
<dbReference type="AlphaFoldDB" id="A0A811JQP0"/>
<dbReference type="Gene3D" id="1.10.510.10">
    <property type="entry name" value="Transferase(Phosphotransferase) domain 1"/>
    <property type="match status" value="1"/>
</dbReference>
<dbReference type="GO" id="GO:0004674">
    <property type="term" value="F:protein serine/threonine kinase activity"/>
    <property type="evidence" value="ECO:0007669"/>
    <property type="project" value="UniProtKB-KW"/>
</dbReference>
<comment type="similarity">
    <text evidence="5">Belongs to the protein kinase superfamily.</text>
</comment>
<keyword evidence="2 4" id="KW-0547">Nucleotide-binding</keyword>
<evidence type="ECO:0000256" key="5">
    <source>
        <dbReference type="RuleBase" id="RU000304"/>
    </source>
</evidence>
<dbReference type="Proteomes" id="UP000783686">
    <property type="component" value="Unassembled WGS sequence"/>
</dbReference>
<accession>A0A811JQP0</accession>
<evidence type="ECO:0000256" key="2">
    <source>
        <dbReference type="ARBA" id="ARBA00022741"/>
    </source>
</evidence>
<comment type="caution">
    <text evidence="7">The sequence shown here is derived from an EMBL/GenBank/DDBJ whole genome shotgun (WGS) entry which is preliminary data.</text>
</comment>
<keyword evidence="5" id="KW-0723">Serine/threonine-protein kinase</keyword>
<feature type="domain" description="Protein kinase" evidence="6">
    <location>
        <begin position="31"/>
        <end position="303"/>
    </location>
</feature>
<keyword evidence="5" id="KW-0418">Kinase</keyword>
<dbReference type="EC" id="2.7.11.1" evidence="1"/>
<evidence type="ECO:0000313" key="7">
    <source>
        <dbReference type="EMBL" id="CAD5205566.1"/>
    </source>
</evidence>
<dbReference type="Proteomes" id="UP000614601">
    <property type="component" value="Unassembled WGS sequence"/>
</dbReference>
<dbReference type="PROSITE" id="PS00108">
    <property type="entry name" value="PROTEIN_KINASE_ST"/>
    <property type="match status" value="1"/>
</dbReference>
<dbReference type="PROSITE" id="PS00107">
    <property type="entry name" value="PROTEIN_KINASE_ATP"/>
    <property type="match status" value="1"/>
</dbReference>
<evidence type="ECO:0000313" key="8">
    <source>
        <dbReference type="Proteomes" id="UP000614601"/>
    </source>
</evidence>
<dbReference type="EMBL" id="CAJFCW020000001">
    <property type="protein sequence ID" value="CAG9078103.1"/>
    <property type="molecule type" value="Genomic_DNA"/>
</dbReference>
<dbReference type="GO" id="GO:0005524">
    <property type="term" value="F:ATP binding"/>
    <property type="evidence" value="ECO:0007669"/>
    <property type="project" value="UniProtKB-UniRule"/>
</dbReference>
<dbReference type="InterPro" id="IPR017441">
    <property type="entry name" value="Protein_kinase_ATP_BS"/>
</dbReference>
<proteinExistence type="inferred from homology"/>
<dbReference type="InterPro" id="IPR000719">
    <property type="entry name" value="Prot_kinase_dom"/>
</dbReference>
<dbReference type="Pfam" id="PF00069">
    <property type="entry name" value="Pkinase"/>
    <property type="match status" value="1"/>
</dbReference>
<dbReference type="PROSITE" id="PS50011">
    <property type="entry name" value="PROTEIN_KINASE_DOM"/>
    <property type="match status" value="1"/>
</dbReference>